<dbReference type="EMBL" id="SZVP01000016">
    <property type="protein sequence ID" value="TMM42683.1"/>
    <property type="molecule type" value="Genomic_DNA"/>
</dbReference>
<accession>A0A8H2PKW6</accession>
<dbReference type="Pfam" id="PF11399">
    <property type="entry name" value="DUF3192"/>
    <property type="match status" value="1"/>
</dbReference>
<gene>
    <name evidence="1" type="ORF">FCS21_13835</name>
</gene>
<comment type="caution">
    <text evidence="1">The sequence shown here is derived from an EMBL/GenBank/DDBJ whole genome shotgun (WGS) entry which is preliminary data.</text>
</comment>
<evidence type="ECO:0000313" key="2">
    <source>
        <dbReference type="Proteomes" id="UP000307702"/>
    </source>
</evidence>
<proteinExistence type="predicted"/>
<sequence>MKKTMIALLIVTPLAMTLSGCVIKINDDGIENGFVSDSEDRAYKNRKKIAQIQLGTSFIDTQEQLGVADFSETYAEAENTIRVLYYRTQRKHKDGLTTKDECTFLQFINGKLAETGNGEDYSK</sequence>
<dbReference type="InterPro" id="IPR021534">
    <property type="entry name" value="DUF3192"/>
</dbReference>
<dbReference type="PROSITE" id="PS51257">
    <property type="entry name" value="PROKAR_LIPOPROTEIN"/>
    <property type="match status" value="1"/>
</dbReference>
<dbReference type="AlphaFoldDB" id="A0A8H2PKW6"/>
<keyword evidence="2" id="KW-1185">Reference proteome</keyword>
<name>A0A8H2PKW6_9GAMM</name>
<evidence type="ECO:0000313" key="1">
    <source>
        <dbReference type="EMBL" id="TMM42683.1"/>
    </source>
</evidence>
<organism evidence="1 2">
    <name type="scientific">Colwellia ponticola</name>
    <dbReference type="NCBI Taxonomy" id="2304625"/>
    <lineage>
        <taxon>Bacteria</taxon>
        <taxon>Pseudomonadati</taxon>
        <taxon>Pseudomonadota</taxon>
        <taxon>Gammaproteobacteria</taxon>
        <taxon>Alteromonadales</taxon>
        <taxon>Colwelliaceae</taxon>
        <taxon>Colwellia</taxon>
    </lineage>
</organism>
<reference evidence="1 2" key="1">
    <citation type="submission" date="2019-05" db="EMBL/GenBank/DDBJ databases">
        <title>Colwellia ponticola sp. nov., isolated from seawater.</title>
        <authorList>
            <person name="Yoon J.-H."/>
        </authorList>
    </citation>
    <scope>NUCLEOTIDE SEQUENCE [LARGE SCALE GENOMIC DNA]</scope>
    <source>
        <strain evidence="1 2">OISW-25</strain>
    </source>
</reference>
<dbReference type="Proteomes" id="UP000307702">
    <property type="component" value="Unassembled WGS sequence"/>
</dbReference>
<dbReference type="OrthoDB" id="6399368at2"/>
<protein>
    <submittedName>
        <fullName evidence="1">DUF3192 domain-containing protein</fullName>
    </submittedName>
</protein>